<dbReference type="EMBL" id="AMRI01000012">
    <property type="protein sequence ID" value="EKE73700.1"/>
    <property type="molecule type" value="Genomic_DNA"/>
</dbReference>
<keyword evidence="3" id="KW-1185">Reference proteome</keyword>
<dbReference type="SUPFAM" id="SSF53474">
    <property type="entry name" value="alpha/beta-Hydrolases"/>
    <property type="match status" value="1"/>
</dbReference>
<dbReference type="InterPro" id="IPR000073">
    <property type="entry name" value="AB_hydrolase_1"/>
</dbReference>
<name>K2K8V7_9GAMM</name>
<sequence>MKPTLIFLPGLFAGGWIWDQVAEACRAQGYQTKVMEEAIPQMLGGSLDEAHEALDQLVARETAVVLVGNSMGGLIAMDYGRRKPAKVSALVLSGSPGLAEMDAGVTLMDLRRGCTQAASSLAERVFYDPSLVPDRGVEDIRTVFSQPRSFKNIVQWLTLSRQYDAGSTLGAVPCPVQLVWGDHDRITPGQPWQHLAKGHSHLDYQEVACCGHSPMLEKPGAFLAAMAPALELSHLSAAI</sequence>
<dbReference type="Pfam" id="PF12697">
    <property type="entry name" value="Abhydrolase_6"/>
    <property type="match status" value="1"/>
</dbReference>
<evidence type="ECO:0000313" key="2">
    <source>
        <dbReference type="EMBL" id="EKE73700.1"/>
    </source>
</evidence>
<dbReference type="InterPro" id="IPR029058">
    <property type="entry name" value="AB_hydrolase_fold"/>
</dbReference>
<dbReference type="STRING" id="745411.B3C1_09892"/>
<gene>
    <name evidence="2" type="ORF">B3C1_09892</name>
</gene>
<proteinExistence type="predicted"/>
<organism evidence="2 3">
    <name type="scientific">Gallaecimonas xiamenensis 3-C-1</name>
    <dbReference type="NCBI Taxonomy" id="745411"/>
    <lineage>
        <taxon>Bacteria</taxon>
        <taxon>Pseudomonadati</taxon>
        <taxon>Pseudomonadota</taxon>
        <taxon>Gammaproteobacteria</taxon>
        <taxon>Enterobacterales</taxon>
        <taxon>Gallaecimonadaceae</taxon>
        <taxon>Gallaecimonas</taxon>
    </lineage>
</organism>
<dbReference type="Proteomes" id="UP000006755">
    <property type="component" value="Unassembled WGS sequence"/>
</dbReference>
<dbReference type="GO" id="GO:0016787">
    <property type="term" value="F:hydrolase activity"/>
    <property type="evidence" value="ECO:0007669"/>
    <property type="project" value="UniProtKB-KW"/>
</dbReference>
<comment type="caution">
    <text evidence="2">The sequence shown here is derived from an EMBL/GenBank/DDBJ whole genome shotgun (WGS) entry which is preliminary data.</text>
</comment>
<evidence type="ECO:0000313" key="3">
    <source>
        <dbReference type="Proteomes" id="UP000006755"/>
    </source>
</evidence>
<accession>K2K8V7</accession>
<evidence type="ECO:0000259" key="1">
    <source>
        <dbReference type="Pfam" id="PF12697"/>
    </source>
</evidence>
<feature type="domain" description="AB hydrolase-1" evidence="1">
    <location>
        <begin position="5"/>
        <end position="224"/>
    </location>
</feature>
<dbReference type="AlphaFoldDB" id="K2K8V7"/>
<dbReference type="PANTHER" id="PTHR43689">
    <property type="entry name" value="HYDROLASE"/>
    <property type="match status" value="1"/>
</dbReference>
<dbReference type="RefSeq" id="WP_008484575.1">
    <property type="nucleotide sequence ID" value="NZ_AMRI01000012.1"/>
</dbReference>
<reference evidence="2 3" key="1">
    <citation type="journal article" date="2012" name="J. Bacteriol.">
        <title>Genome Sequence of Gallaecimonas xiamenensis Type Strain 3-C-1.</title>
        <authorList>
            <person name="Lai Q."/>
            <person name="Wang L."/>
            <person name="Wang W."/>
            <person name="Shao Z."/>
        </authorList>
    </citation>
    <scope>NUCLEOTIDE SEQUENCE [LARGE SCALE GENOMIC DNA]</scope>
    <source>
        <strain evidence="2 3">3-C-1</strain>
    </source>
</reference>
<dbReference type="PRINTS" id="PR00111">
    <property type="entry name" value="ABHYDROLASE"/>
</dbReference>
<dbReference type="PATRIC" id="fig|745411.4.peg.1939"/>
<dbReference type="PANTHER" id="PTHR43689:SF8">
    <property type="entry name" value="ALPHA_BETA-HYDROLASES SUPERFAMILY PROTEIN"/>
    <property type="match status" value="1"/>
</dbReference>
<dbReference type="eggNOG" id="COG2267">
    <property type="taxonomic scope" value="Bacteria"/>
</dbReference>
<protein>
    <submittedName>
        <fullName evidence="2">Alpha/beta hydrolase fold protein</fullName>
    </submittedName>
</protein>
<keyword evidence="2" id="KW-0378">Hydrolase</keyword>
<dbReference type="Gene3D" id="3.40.50.1820">
    <property type="entry name" value="alpha/beta hydrolase"/>
    <property type="match status" value="1"/>
</dbReference>